<dbReference type="OrthoDB" id="2377068at2"/>
<feature type="transmembrane region" description="Helical" evidence="1">
    <location>
        <begin position="12"/>
        <end position="32"/>
    </location>
</feature>
<dbReference type="Proteomes" id="UP000530514">
    <property type="component" value="Unassembled WGS sequence"/>
</dbReference>
<protein>
    <submittedName>
        <fullName evidence="2">Uncharacterized protein</fullName>
    </submittedName>
</protein>
<organism evidence="2 3">
    <name type="scientific">Thermoactinomyces daqus</name>
    <dbReference type="NCBI Taxonomy" id="1329516"/>
    <lineage>
        <taxon>Bacteria</taxon>
        <taxon>Bacillati</taxon>
        <taxon>Bacillota</taxon>
        <taxon>Bacilli</taxon>
        <taxon>Bacillales</taxon>
        <taxon>Thermoactinomycetaceae</taxon>
        <taxon>Thermoactinomyces</taxon>
    </lineage>
</organism>
<keyword evidence="3" id="KW-1185">Reference proteome</keyword>
<dbReference type="RefSeq" id="WP_033102080.1">
    <property type="nucleotide sequence ID" value="NZ_JACEIP010000039.1"/>
</dbReference>
<dbReference type="AlphaFoldDB" id="A0A7W2AJ45"/>
<gene>
    <name evidence="2" type="ORF">H1164_16395</name>
</gene>
<feature type="transmembrane region" description="Helical" evidence="1">
    <location>
        <begin position="44"/>
        <end position="62"/>
    </location>
</feature>
<comment type="caution">
    <text evidence="2">The sequence shown here is derived from an EMBL/GenBank/DDBJ whole genome shotgun (WGS) entry which is preliminary data.</text>
</comment>
<keyword evidence="1" id="KW-1133">Transmembrane helix</keyword>
<evidence type="ECO:0000313" key="2">
    <source>
        <dbReference type="EMBL" id="MBA4544426.1"/>
    </source>
</evidence>
<accession>A0A7W2AJ45</accession>
<proteinExistence type="predicted"/>
<keyword evidence="1" id="KW-0472">Membrane</keyword>
<evidence type="ECO:0000256" key="1">
    <source>
        <dbReference type="SAM" id="Phobius"/>
    </source>
</evidence>
<name>A0A7W2AJ45_9BACL</name>
<keyword evidence="1" id="KW-0812">Transmembrane</keyword>
<reference evidence="2 3" key="1">
    <citation type="submission" date="2020-07" db="EMBL/GenBank/DDBJ databases">
        <authorList>
            <person name="Feng H."/>
        </authorList>
    </citation>
    <scope>NUCLEOTIDE SEQUENCE [LARGE SCALE GENOMIC DNA]</scope>
    <source>
        <strain evidence="3">s-11</strain>
    </source>
</reference>
<evidence type="ECO:0000313" key="3">
    <source>
        <dbReference type="Proteomes" id="UP000530514"/>
    </source>
</evidence>
<sequence>MAKLWLDLRWLTGLMFIVYGAILIVYGLAVNPQTPYLHGLNIDLWWGVVTLVIGVLFAQGPLRGVKKNS</sequence>
<dbReference type="EMBL" id="JACEIP010000039">
    <property type="protein sequence ID" value="MBA4544426.1"/>
    <property type="molecule type" value="Genomic_DNA"/>
</dbReference>